<dbReference type="Gene3D" id="2.170.130.10">
    <property type="entry name" value="TonB-dependent receptor, plug domain"/>
    <property type="match status" value="1"/>
</dbReference>
<dbReference type="SUPFAM" id="SSF49464">
    <property type="entry name" value="Carboxypeptidase regulatory domain-like"/>
    <property type="match status" value="1"/>
</dbReference>
<feature type="chain" id="PRO_5032526763" evidence="7">
    <location>
        <begin position="25"/>
        <end position="1005"/>
    </location>
</feature>
<feature type="domain" description="TonB-dependent transporter Oar-like beta-barrel" evidence="9">
    <location>
        <begin position="251"/>
        <end position="332"/>
    </location>
</feature>
<dbReference type="RefSeq" id="WP_194448116.1">
    <property type="nucleotide sequence ID" value="NZ_CP063849.1"/>
</dbReference>
<evidence type="ECO:0000259" key="8">
    <source>
        <dbReference type="Pfam" id="PF07715"/>
    </source>
</evidence>
<accession>A0A7S7NMN8</accession>
<dbReference type="Pfam" id="PF25183">
    <property type="entry name" value="OMP_b-brl_4"/>
    <property type="match status" value="2"/>
</dbReference>
<dbReference type="PANTHER" id="PTHR30069:SF46">
    <property type="entry name" value="OAR PROTEIN"/>
    <property type="match status" value="1"/>
</dbReference>
<evidence type="ECO:0000259" key="9">
    <source>
        <dbReference type="Pfam" id="PF25183"/>
    </source>
</evidence>
<evidence type="ECO:0000256" key="4">
    <source>
        <dbReference type="ARBA" id="ARBA00022692"/>
    </source>
</evidence>
<proteinExistence type="predicted"/>
<evidence type="ECO:0000256" key="6">
    <source>
        <dbReference type="ARBA" id="ARBA00023237"/>
    </source>
</evidence>
<dbReference type="Gene3D" id="2.60.40.1120">
    <property type="entry name" value="Carboxypeptidase-like, regulatory domain"/>
    <property type="match status" value="1"/>
</dbReference>
<dbReference type="SUPFAM" id="SSF56935">
    <property type="entry name" value="Porins"/>
    <property type="match status" value="1"/>
</dbReference>
<evidence type="ECO:0000256" key="3">
    <source>
        <dbReference type="ARBA" id="ARBA00022452"/>
    </source>
</evidence>
<organism evidence="10 11">
    <name type="scientific">Paludibaculum fermentans</name>
    <dbReference type="NCBI Taxonomy" id="1473598"/>
    <lineage>
        <taxon>Bacteria</taxon>
        <taxon>Pseudomonadati</taxon>
        <taxon>Acidobacteriota</taxon>
        <taxon>Terriglobia</taxon>
        <taxon>Bryobacterales</taxon>
        <taxon>Bryobacteraceae</taxon>
        <taxon>Paludibaculum</taxon>
    </lineage>
</organism>
<dbReference type="EMBL" id="CP063849">
    <property type="protein sequence ID" value="QOY86447.1"/>
    <property type="molecule type" value="Genomic_DNA"/>
</dbReference>
<keyword evidence="11" id="KW-1185">Reference proteome</keyword>
<name>A0A7S7NMN8_PALFE</name>
<dbReference type="Gene3D" id="2.40.170.20">
    <property type="entry name" value="TonB-dependent receptor, beta-barrel domain"/>
    <property type="match status" value="1"/>
</dbReference>
<dbReference type="Proteomes" id="UP000593892">
    <property type="component" value="Chromosome"/>
</dbReference>
<dbReference type="InterPro" id="IPR008969">
    <property type="entry name" value="CarboxyPept-like_regulatory"/>
</dbReference>
<evidence type="ECO:0000313" key="11">
    <source>
        <dbReference type="Proteomes" id="UP000593892"/>
    </source>
</evidence>
<evidence type="ECO:0000256" key="1">
    <source>
        <dbReference type="ARBA" id="ARBA00004571"/>
    </source>
</evidence>
<keyword evidence="2" id="KW-0813">Transport</keyword>
<dbReference type="InterPro" id="IPR039426">
    <property type="entry name" value="TonB-dep_rcpt-like"/>
</dbReference>
<feature type="signal peptide" evidence="7">
    <location>
        <begin position="1"/>
        <end position="24"/>
    </location>
</feature>
<dbReference type="GO" id="GO:0015344">
    <property type="term" value="F:siderophore uptake transmembrane transporter activity"/>
    <property type="evidence" value="ECO:0007669"/>
    <property type="project" value="TreeGrafter"/>
</dbReference>
<dbReference type="AlphaFoldDB" id="A0A7S7NMN8"/>
<dbReference type="Pfam" id="PF07715">
    <property type="entry name" value="Plug"/>
    <property type="match status" value="1"/>
</dbReference>
<dbReference type="KEGG" id="pfer:IRI77_27120"/>
<evidence type="ECO:0000256" key="2">
    <source>
        <dbReference type="ARBA" id="ARBA00022448"/>
    </source>
</evidence>
<dbReference type="GO" id="GO:0009279">
    <property type="term" value="C:cell outer membrane"/>
    <property type="evidence" value="ECO:0007669"/>
    <property type="project" value="UniProtKB-SubCell"/>
</dbReference>
<dbReference type="InterPro" id="IPR037066">
    <property type="entry name" value="Plug_dom_sf"/>
</dbReference>
<dbReference type="GO" id="GO:0044718">
    <property type="term" value="P:siderophore transmembrane transport"/>
    <property type="evidence" value="ECO:0007669"/>
    <property type="project" value="TreeGrafter"/>
</dbReference>
<reference evidence="10 11" key="1">
    <citation type="submission" date="2020-10" db="EMBL/GenBank/DDBJ databases">
        <title>Complete genome sequence of Paludibaculum fermentans P105T, a facultatively anaerobic acidobacterium capable of dissimilatory Fe(III) reduction.</title>
        <authorList>
            <person name="Dedysh S.N."/>
            <person name="Beletsky A.V."/>
            <person name="Kulichevskaya I.S."/>
            <person name="Mardanov A.V."/>
            <person name="Ravin N.V."/>
        </authorList>
    </citation>
    <scope>NUCLEOTIDE SEQUENCE [LARGE SCALE GENOMIC DNA]</scope>
    <source>
        <strain evidence="10 11">P105</strain>
    </source>
</reference>
<keyword evidence="5" id="KW-0472">Membrane</keyword>
<dbReference type="InterPro" id="IPR036942">
    <property type="entry name" value="Beta-barrel_TonB_sf"/>
</dbReference>
<keyword evidence="4" id="KW-0812">Transmembrane</keyword>
<sequence length="1005" mass="108939">MRARAGSAALALVLGLWLAGLAPAQIGGGSIVGTVRDPSAAPVPGVRVVAHNQDTNEERFVATNTEGYYEFPLLAAGPYRIRAEAQGFNVVQGEVFTLSTGTRPRIDLALTVGAVSEKIDVSATAPQINTTTTDLGVVMTRTRADELPLNGRNFQELVSLQAGVVSSPSSGAGGRGGISFHGSTALGTNMMLDGVDMSFGEVNGAASFQSAGGGGTLINTVSVEAIQEFKSTASASSAEYGRAGGGVLNITTRSGSNDWHGTLFEFFRNDKLNANDFFSNKNNLGKSPLRWNQFGGNVAGPIKRDKVFFFFNYEGAKVRRQSQVTGNVPTEALLVQLTPEIRNTLTTILPAPTNATSNPLIGQHVRNDRSTNDEQTFLTRVDVLLGQQRLAVRHSYNNQDYATPSLSPTMPTTYPMRYQNAVVEHTMNLGSAMLNELRLGFNRVDLFRNPANYEKIPAYISVQGINASMSNFIHFLPTTYSVADNFTILRGRHSIKMGVDLREVRSVRYQGGPPSYSYTTTADIIAQRPVSVGLSFTTSKGLRTLNTGFYIQDDWRLSPKLQVNLGVRYEYSPPLRGGFNVNSSDPYGAYNAAQEPMFASDRNDFGPRVGIVWTPDAAQRTVVRAGGAVSYIMPQAIHYYDMAFISPKLSGVSSFAAADVPASYLIYPNAIAFQTLIQNNPDLLPPSMKLSRSVADYNRRDTYVGMWNLAVQRQVTKTLALQAAYVGQRTLKLISVRPLNLVNPATGTRPVTSLGQVNFEENAANISYNSLELSANQKLWHGLNYDAYFTLADGRGYYAPDDTITFTGGGLQDPLNIAGSTGPLQGLSKRVFRNIFSYSIPGGTRLQNRYLRGALSGWTLRSIIGWRSGLPLNLTSGNDFVGSGRSAGQRPDVVAGVDPYIGSHDTQVWLNAAAFSITGPKAEKRYGNLGYYALRGPSAFTMDSGLHKTFQLTEAQRLTVRLESFNTLNHTTLGNPNTTLNSATFGLITGAGSQRLYQVALKYVF</sequence>
<keyword evidence="3" id="KW-1134">Transmembrane beta strand</keyword>
<dbReference type="InterPro" id="IPR057601">
    <property type="entry name" value="Oar-like_b-barrel"/>
</dbReference>
<evidence type="ECO:0000256" key="7">
    <source>
        <dbReference type="SAM" id="SignalP"/>
    </source>
</evidence>
<keyword evidence="10" id="KW-0675">Receptor</keyword>
<comment type="subcellular location">
    <subcellularLocation>
        <location evidence="1">Cell outer membrane</location>
        <topology evidence="1">Multi-pass membrane protein</topology>
    </subcellularLocation>
</comment>
<dbReference type="InterPro" id="IPR012910">
    <property type="entry name" value="Plug_dom"/>
</dbReference>
<keyword evidence="7" id="KW-0732">Signal</keyword>
<dbReference type="PANTHER" id="PTHR30069">
    <property type="entry name" value="TONB-DEPENDENT OUTER MEMBRANE RECEPTOR"/>
    <property type="match status" value="1"/>
</dbReference>
<feature type="domain" description="TonB-dependent receptor plug" evidence="8">
    <location>
        <begin position="150"/>
        <end position="247"/>
    </location>
</feature>
<evidence type="ECO:0000313" key="10">
    <source>
        <dbReference type="EMBL" id="QOY86447.1"/>
    </source>
</evidence>
<evidence type="ECO:0000256" key="5">
    <source>
        <dbReference type="ARBA" id="ARBA00023136"/>
    </source>
</evidence>
<protein>
    <submittedName>
        <fullName evidence="10">TonB-dependent receptor</fullName>
    </submittedName>
</protein>
<gene>
    <name evidence="10" type="ORF">IRI77_27120</name>
</gene>
<dbReference type="Pfam" id="PF13620">
    <property type="entry name" value="CarboxypepD_reg"/>
    <property type="match status" value="1"/>
</dbReference>
<feature type="domain" description="TonB-dependent transporter Oar-like beta-barrel" evidence="9">
    <location>
        <begin position="343"/>
        <end position="998"/>
    </location>
</feature>
<keyword evidence="6" id="KW-0998">Cell outer membrane</keyword>